<dbReference type="OrthoDB" id="6713140at2"/>
<dbReference type="AlphaFoldDB" id="A0A0P1GUS8"/>
<sequence>MKAHLYLYPDLQRRVAEGRHGFLCALVDVLKDNGFDVQMHGDTPEELDAGRARGGYSVVRMIDPLGPQGVTFRKTYYEPFYHLETTSARWTWPVAQTPFDPNQPAHKAARFVANMRARIFGDRAISRDGFIFVPLQGRLLEKRSFQTMTPIEMLETLLEHDTRKIVATLHPRETYTAPELTALEKLEVLNHRFFVTREPAEDLLASCDYVATMNSSVALAGYFIEKPALLFGQVDFHHIAARYADHGPDAIAKAPTLTPDYAAYLWWFFRVMAIRARGEDAHQGVRAALKRAGWPIR</sequence>
<dbReference type="STRING" id="441103.TRN7648_02433"/>
<dbReference type="Proteomes" id="UP000054935">
    <property type="component" value="Unassembled WGS sequence"/>
</dbReference>
<name>A0A0P1GUS8_9RHOB</name>
<evidence type="ECO:0000313" key="1">
    <source>
        <dbReference type="EMBL" id="CUH79364.1"/>
    </source>
</evidence>
<evidence type="ECO:0000313" key="2">
    <source>
        <dbReference type="Proteomes" id="UP000054935"/>
    </source>
</evidence>
<reference evidence="1 2" key="1">
    <citation type="submission" date="2015-09" db="EMBL/GenBank/DDBJ databases">
        <authorList>
            <consortium name="Swine Surveillance"/>
        </authorList>
    </citation>
    <scope>NUCLEOTIDE SEQUENCE [LARGE SCALE GENOMIC DNA]</scope>
    <source>
        <strain evidence="1 2">CECT 7648</strain>
    </source>
</reference>
<dbReference type="EMBL" id="CYSE01000004">
    <property type="protein sequence ID" value="CUH79364.1"/>
    <property type="molecule type" value="Genomic_DNA"/>
</dbReference>
<proteinExistence type="predicted"/>
<protein>
    <recommendedName>
        <fullName evidence="3">Capsule polysaccharide biosynthesis protein</fullName>
    </recommendedName>
</protein>
<accession>A0A0P1GUS8</accession>
<organism evidence="1 2">
    <name type="scientific">Tropicibacter naphthalenivorans</name>
    <dbReference type="NCBI Taxonomy" id="441103"/>
    <lineage>
        <taxon>Bacteria</taxon>
        <taxon>Pseudomonadati</taxon>
        <taxon>Pseudomonadota</taxon>
        <taxon>Alphaproteobacteria</taxon>
        <taxon>Rhodobacterales</taxon>
        <taxon>Roseobacteraceae</taxon>
        <taxon>Tropicibacter</taxon>
    </lineage>
</organism>
<dbReference type="RefSeq" id="WP_058247936.1">
    <property type="nucleotide sequence ID" value="NZ_CYSE01000004.1"/>
</dbReference>
<gene>
    <name evidence="1" type="ORF">TRN7648_02433</name>
</gene>
<evidence type="ECO:0008006" key="3">
    <source>
        <dbReference type="Google" id="ProtNLM"/>
    </source>
</evidence>
<keyword evidence="2" id="KW-1185">Reference proteome</keyword>